<keyword evidence="9" id="KW-0472">Membrane</keyword>
<dbReference type="InterPro" id="IPR006260">
    <property type="entry name" value="TonB/TolA_C"/>
</dbReference>
<keyword evidence="4" id="KW-1003">Cell membrane</keyword>
<keyword evidence="7" id="KW-0653">Protein transport</keyword>
<reference evidence="11 12" key="1">
    <citation type="submission" date="2019-03" db="EMBL/GenBank/DDBJ databases">
        <title>Arenimonas daejeonensis sp. nov., isolated from compost.</title>
        <authorList>
            <person name="Jeon C.O."/>
        </authorList>
    </citation>
    <scope>NUCLEOTIDE SEQUENCE [LARGE SCALE GENOMIC DNA]</scope>
    <source>
        <strain evidence="11 12">R29</strain>
    </source>
</reference>
<evidence type="ECO:0000313" key="12">
    <source>
        <dbReference type="Proteomes" id="UP000305760"/>
    </source>
</evidence>
<keyword evidence="3" id="KW-0813">Transport</keyword>
<keyword evidence="12" id="KW-1185">Reference proteome</keyword>
<dbReference type="PANTHER" id="PTHR33446:SF2">
    <property type="entry name" value="PROTEIN TONB"/>
    <property type="match status" value="1"/>
</dbReference>
<evidence type="ECO:0000256" key="9">
    <source>
        <dbReference type="ARBA" id="ARBA00023136"/>
    </source>
</evidence>
<dbReference type="NCBIfam" id="TIGR01352">
    <property type="entry name" value="tonB_Cterm"/>
    <property type="match status" value="1"/>
</dbReference>
<keyword evidence="6" id="KW-0812">Transmembrane</keyword>
<feature type="domain" description="TonB C-terminal" evidence="10">
    <location>
        <begin position="27"/>
        <end position="120"/>
    </location>
</feature>
<accession>A0A5C4RVP1</accession>
<evidence type="ECO:0000313" key="11">
    <source>
        <dbReference type="EMBL" id="TNJ35240.1"/>
    </source>
</evidence>
<dbReference type="InterPro" id="IPR051045">
    <property type="entry name" value="TonB-dependent_transducer"/>
</dbReference>
<protein>
    <submittedName>
        <fullName evidence="11">Energy transducer TonB</fullName>
    </submittedName>
</protein>
<dbReference type="PROSITE" id="PS52015">
    <property type="entry name" value="TONB_CTD"/>
    <property type="match status" value="1"/>
</dbReference>
<dbReference type="RefSeq" id="WP_139446486.1">
    <property type="nucleotide sequence ID" value="NZ_SMDR01000001.1"/>
</dbReference>
<evidence type="ECO:0000256" key="4">
    <source>
        <dbReference type="ARBA" id="ARBA00022475"/>
    </source>
</evidence>
<comment type="subcellular location">
    <subcellularLocation>
        <location evidence="1">Cell inner membrane</location>
        <topology evidence="1">Single-pass membrane protein</topology>
        <orientation evidence="1">Periplasmic side</orientation>
    </subcellularLocation>
</comment>
<name>A0A5C4RVP1_9GAMM</name>
<dbReference type="SUPFAM" id="SSF74653">
    <property type="entry name" value="TolA/TonB C-terminal domain"/>
    <property type="match status" value="1"/>
</dbReference>
<evidence type="ECO:0000256" key="8">
    <source>
        <dbReference type="ARBA" id="ARBA00022989"/>
    </source>
</evidence>
<dbReference type="AlphaFoldDB" id="A0A5C4RVP1"/>
<keyword evidence="5" id="KW-0997">Cell inner membrane</keyword>
<dbReference type="GO" id="GO:0015031">
    <property type="term" value="P:protein transport"/>
    <property type="evidence" value="ECO:0007669"/>
    <property type="project" value="UniProtKB-KW"/>
</dbReference>
<dbReference type="Proteomes" id="UP000305760">
    <property type="component" value="Unassembled WGS sequence"/>
</dbReference>
<dbReference type="OrthoDB" id="5956010at2"/>
<evidence type="ECO:0000256" key="1">
    <source>
        <dbReference type="ARBA" id="ARBA00004383"/>
    </source>
</evidence>
<evidence type="ECO:0000256" key="7">
    <source>
        <dbReference type="ARBA" id="ARBA00022927"/>
    </source>
</evidence>
<dbReference type="GO" id="GO:0098797">
    <property type="term" value="C:plasma membrane protein complex"/>
    <property type="evidence" value="ECO:0007669"/>
    <property type="project" value="TreeGrafter"/>
</dbReference>
<dbReference type="Pfam" id="PF03544">
    <property type="entry name" value="TonB_C"/>
    <property type="match status" value="1"/>
</dbReference>
<evidence type="ECO:0000256" key="2">
    <source>
        <dbReference type="ARBA" id="ARBA00006555"/>
    </source>
</evidence>
<dbReference type="PANTHER" id="PTHR33446">
    <property type="entry name" value="PROTEIN TONB-RELATED"/>
    <property type="match status" value="1"/>
</dbReference>
<evidence type="ECO:0000256" key="6">
    <source>
        <dbReference type="ARBA" id="ARBA00022692"/>
    </source>
</evidence>
<evidence type="ECO:0000256" key="5">
    <source>
        <dbReference type="ARBA" id="ARBA00022519"/>
    </source>
</evidence>
<dbReference type="GO" id="GO:0031992">
    <property type="term" value="F:energy transducer activity"/>
    <property type="evidence" value="ECO:0007669"/>
    <property type="project" value="TreeGrafter"/>
</dbReference>
<dbReference type="InterPro" id="IPR037682">
    <property type="entry name" value="TonB_C"/>
</dbReference>
<dbReference type="GO" id="GO:0055085">
    <property type="term" value="P:transmembrane transport"/>
    <property type="evidence" value="ECO:0007669"/>
    <property type="project" value="InterPro"/>
</dbReference>
<gene>
    <name evidence="11" type="ORF">E1B00_05645</name>
</gene>
<organism evidence="11 12">
    <name type="scientific">Arenimonas terrae</name>
    <dbReference type="NCBI Taxonomy" id="2546226"/>
    <lineage>
        <taxon>Bacteria</taxon>
        <taxon>Pseudomonadati</taxon>
        <taxon>Pseudomonadota</taxon>
        <taxon>Gammaproteobacteria</taxon>
        <taxon>Lysobacterales</taxon>
        <taxon>Lysobacteraceae</taxon>
        <taxon>Arenimonas</taxon>
    </lineage>
</organism>
<evidence type="ECO:0000259" key="10">
    <source>
        <dbReference type="PROSITE" id="PS52015"/>
    </source>
</evidence>
<dbReference type="EMBL" id="SMDR01000001">
    <property type="protein sequence ID" value="TNJ35240.1"/>
    <property type="molecule type" value="Genomic_DNA"/>
</dbReference>
<keyword evidence="8" id="KW-1133">Transmembrane helix</keyword>
<comment type="caution">
    <text evidence="11">The sequence shown here is derived from an EMBL/GenBank/DDBJ whole genome shotgun (WGS) entry which is preliminary data.</text>
</comment>
<dbReference type="Gene3D" id="3.30.1150.10">
    <property type="match status" value="1"/>
</dbReference>
<comment type="similarity">
    <text evidence="2">Belongs to the TonB family.</text>
</comment>
<sequence>MAFAAHLLLLALAASGDLPDDGIDYGAFEDVSCREHAPRVKYPGKLRRAGLGGIVIYRVSVDAGNNYLGAVVHQSSGHPELDAAGMKVLPTWCFKAGREGGVRVAGDVLVPIRFTPRQSR</sequence>
<evidence type="ECO:0000256" key="3">
    <source>
        <dbReference type="ARBA" id="ARBA00022448"/>
    </source>
</evidence>
<proteinExistence type="inferred from homology"/>